<dbReference type="Gene3D" id="3.30.40.10">
    <property type="entry name" value="Zinc/RING finger domain, C3HC4 (zinc finger)"/>
    <property type="match status" value="1"/>
</dbReference>
<sequence>MYTEECLDMTNEANRLTTFVNWPVAFITPLQMAKNGFYYMGVNDEVRCAYCKVELGRWTEDNDPAVDHRRWAPQCPFLNKLDAGRDVCGTGNVICSGTPVHPRYATEIARLRTFEHTWPRALKQKPEQLADAGFFYTGLGDMTKCFYCDGGLKDWEDDDDPWQQHARWFDRCPYVHLVKGRDYVQQIVKEARLNHKNDERVGQMEKIETTHEIDEEKVCKMCYDAEKTVCFVPCGHVVTCGKCAAALKTCPTCRVEIQNAVRMYQV</sequence>
<dbReference type="GeneID" id="65101581"/>
<dbReference type="PROSITE" id="PS01282">
    <property type="entry name" value="BIR_REPEAT_1"/>
    <property type="match status" value="2"/>
</dbReference>
<keyword evidence="4" id="KW-0862">Zinc</keyword>
<dbReference type="EMBL" id="MH261376">
    <property type="protein sequence ID" value="AWW14463.1"/>
    <property type="molecule type" value="Genomic_DNA"/>
</dbReference>
<evidence type="ECO:0000313" key="8">
    <source>
        <dbReference type="Proteomes" id="UP000501125"/>
    </source>
</evidence>
<dbReference type="KEGG" id="vg:65101581"/>
<dbReference type="FunFam" id="1.10.1170.10:FF:000002">
    <property type="entry name" value="Baculoviral IAP repeat containing 7"/>
    <property type="match status" value="1"/>
</dbReference>
<dbReference type="InterPro" id="IPR001370">
    <property type="entry name" value="BIR_rpt"/>
</dbReference>
<accession>A0A2Z4HI64</accession>
<dbReference type="SMART" id="SM00238">
    <property type="entry name" value="BIR"/>
    <property type="match status" value="2"/>
</dbReference>
<dbReference type="PANTHER" id="PTHR10044">
    <property type="entry name" value="INHIBITOR OF APOPTOSIS"/>
    <property type="match status" value="1"/>
</dbReference>
<feature type="domain" description="RING-type" evidence="6">
    <location>
        <begin position="219"/>
        <end position="254"/>
    </location>
</feature>
<dbReference type="Pfam" id="PF00653">
    <property type="entry name" value="BIR"/>
    <property type="match status" value="2"/>
</dbReference>
<dbReference type="InterPro" id="IPR013083">
    <property type="entry name" value="Znf_RING/FYVE/PHD"/>
</dbReference>
<name>A0A2Z4HI64_9ABAC</name>
<evidence type="ECO:0000256" key="2">
    <source>
        <dbReference type="ARBA" id="ARBA00022723"/>
    </source>
</evidence>
<evidence type="ECO:0000256" key="3">
    <source>
        <dbReference type="ARBA" id="ARBA00022771"/>
    </source>
</evidence>
<organism evidence="7 8">
    <name type="scientific">Hyposidra talaca nucleopolyhedrovirus</name>
    <dbReference type="NCBI Taxonomy" id="1070315"/>
    <lineage>
        <taxon>Viruses</taxon>
        <taxon>Viruses incertae sedis</taxon>
        <taxon>Naldaviricetes</taxon>
        <taxon>Lefavirales</taxon>
        <taxon>Baculoviridae</taxon>
        <taxon>Alphabaculovirus</taxon>
        <taxon>Alphabaculovirus hytalacae</taxon>
    </lineage>
</organism>
<dbReference type="Proteomes" id="UP000501125">
    <property type="component" value="Chromosome"/>
</dbReference>
<dbReference type="Pfam" id="PF13920">
    <property type="entry name" value="zf-C3HC4_3"/>
    <property type="match status" value="1"/>
</dbReference>
<evidence type="ECO:0000256" key="4">
    <source>
        <dbReference type="ARBA" id="ARBA00022833"/>
    </source>
</evidence>
<evidence type="ECO:0000259" key="6">
    <source>
        <dbReference type="PROSITE" id="PS50089"/>
    </source>
</evidence>
<dbReference type="PROSITE" id="PS50089">
    <property type="entry name" value="ZF_RING_2"/>
    <property type="match status" value="1"/>
</dbReference>
<dbReference type="PANTHER" id="PTHR10044:SF174">
    <property type="entry name" value="DEATH-ASSOCIATED INHIBITOR OF APOPTOSIS 1"/>
    <property type="match status" value="1"/>
</dbReference>
<dbReference type="SUPFAM" id="SSF57924">
    <property type="entry name" value="Inhibitor of apoptosis (IAP) repeat"/>
    <property type="match status" value="2"/>
</dbReference>
<evidence type="ECO:0000313" key="7">
    <source>
        <dbReference type="EMBL" id="AWW14463.1"/>
    </source>
</evidence>
<proteinExistence type="predicted"/>
<dbReference type="RefSeq" id="YP_010086370.1">
    <property type="nucleotide sequence ID" value="NC_055453.1"/>
</dbReference>
<keyword evidence="2" id="KW-0479">Metal-binding</keyword>
<keyword evidence="3 5" id="KW-0863">Zinc-finger</keyword>
<dbReference type="InterPro" id="IPR050784">
    <property type="entry name" value="IAP"/>
</dbReference>
<dbReference type="GO" id="GO:0008270">
    <property type="term" value="F:zinc ion binding"/>
    <property type="evidence" value="ECO:0007669"/>
    <property type="project" value="UniProtKB-KW"/>
</dbReference>
<dbReference type="FunFam" id="1.10.1170.10:FF:000003">
    <property type="entry name" value="E3 ubiquitin-protein ligase XIAP"/>
    <property type="match status" value="1"/>
</dbReference>
<dbReference type="CDD" id="cd00022">
    <property type="entry name" value="BIR"/>
    <property type="match status" value="2"/>
</dbReference>
<dbReference type="Gene3D" id="1.10.1170.10">
    <property type="entry name" value="Inhibitor Of Apoptosis Protein (2mihbC-IAP-1), Chain A"/>
    <property type="match status" value="2"/>
</dbReference>
<dbReference type="InterPro" id="IPR001841">
    <property type="entry name" value="Znf_RING"/>
</dbReference>
<protein>
    <submittedName>
        <fullName evidence="7">Iap-3</fullName>
    </submittedName>
</protein>
<dbReference type="PROSITE" id="PS50143">
    <property type="entry name" value="BIR_REPEAT_2"/>
    <property type="match status" value="2"/>
</dbReference>
<keyword evidence="8" id="KW-1185">Reference proteome</keyword>
<evidence type="ECO:0000256" key="5">
    <source>
        <dbReference type="PROSITE-ProRule" id="PRU00175"/>
    </source>
</evidence>
<dbReference type="CDD" id="cd16510">
    <property type="entry name" value="RING-HC_IAPs"/>
    <property type="match status" value="1"/>
</dbReference>
<evidence type="ECO:0000256" key="1">
    <source>
        <dbReference type="ARBA" id="ARBA00022703"/>
    </source>
</evidence>
<gene>
    <name evidence="7" type="primary">iap-3</name>
    <name evidence="7" type="ORF">HytaNPV_gp103</name>
</gene>
<keyword evidence="1" id="KW-0053">Apoptosis</keyword>
<reference evidence="7 8" key="1">
    <citation type="journal article" date="2018" name="Sci. Rep.">
        <title>Comprehensive analysis of single molecule sequencing-derived complete genome and whole transcriptome of Hyposidra talaca nuclear polyhedrosis virus.</title>
        <authorList>
            <person name="Nguyen T.T."/>
            <person name="Suryamohan K."/>
            <person name="Kuriakose B."/>
            <person name="Janakiraman V."/>
            <person name="Reichelt M."/>
            <person name="Chaudhuri S."/>
            <person name="Guillory J."/>
            <person name="Divakaran N."/>
            <person name="Rabins P.E."/>
            <person name="Goel R."/>
            <person name="Deka B."/>
            <person name="Sarkar S."/>
            <person name="Ekka P."/>
            <person name="Tsai Y.C."/>
            <person name="Vargas D."/>
            <person name="Santhosh S."/>
            <person name="Mohan S."/>
            <person name="Chin C.S."/>
            <person name="Korlach J."/>
            <person name="Thomas G."/>
            <person name="Babu A."/>
            <person name="Seshagiri S."/>
        </authorList>
    </citation>
    <scope>NUCLEOTIDE SEQUENCE [LARGE SCALE GENOMIC DNA]</scope>
    <source>
        <strain evidence="7 8">HytaNPVIndia001</strain>
    </source>
</reference>